<proteinExistence type="inferred from homology"/>
<feature type="transmembrane region" description="Helical" evidence="9">
    <location>
        <begin position="45"/>
        <end position="65"/>
    </location>
</feature>
<keyword evidence="9" id="KW-1003">Cell membrane</keyword>
<evidence type="ECO:0000256" key="1">
    <source>
        <dbReference type="ARBA" id="ARBA00004127"/>
    </source>
</evidence>
<dbReference type="InterPro" id="IPR010968">
    <property type="entry name" value="RnfE"/>
</dbReference>
<feature type="transmembrane region" description="Helical" evidence="9">
    <location>
        <begin position="72"/>
        <end position="90"/>
    </location>
</feature>
<sequence length="220" mass="24743">MNKINKFKIIFINRVWEDNSLIVQLLGLCPLLAGSSTIINSLILGLITTFILCFSNTLISIFHYWIPSEIRIPIYIIIISFIVSTVQILINTYAPNLYQSLGIFIPLIVTNCIIIERAENYAIKNNIYKSAIDGLSMGLGITIAMFFLGAIKEILGQGTLFDHADLLLGGWAKILRIEIFKFNFPFLFAVLPPGSLIGLGLILAINFCIDKRVKKYFNKH</sequence>
<evidence type="ECO:0000256" key="5">
    <source>
        <dbReference type="ARBA" id="ARBA00022967"/>
    </source>
</evidence>
<evidence type="ECO:0000256" key="2">
    <source>
        <dbReference type="ARBA" id="ARBA00022448"/>
    </source>
</evidence>
<organism evidence="10 11">
    <name type="scientific">Candidatus Arsenophonus lipoptenae</name>
    <dbReference type="NCBI Taxonomy" id="634113"/>
    <lineage>
        <taxon>Bacteria</taxon>
        <taxon>Pseudomonadati</taxon>
        <taxon>Pseudomonadota</taxon>
        <taxon>Gammaproteobacteria</taxon>
        <taxon>Enterobacterales</taxon>
        <taxon>Morganellaceae</taxon>
        <taxon>Arsenophonus</taxon>
    </lineage>
</organism>
<evidence type="ECO:0000256" key="9">
    <source>
        <dbReference type="HAMAP-Rule" id="MF_00478"/>
    </source>
</evidence>
<feature type="transmembrane region" description="Helical" evidence="9">
    <location>
        <begin position="127"/>
        <end position="151"/>
    </location>
</feature>
<gene>
    <name evidence="9 10" type="primary">rnfE</name>
    <name evidence="10" type="ORF">AUT07_00050</name>
</gene>
<dbReference type="PANTHER" id="PTHR30586">
    <property type="entry name" value="ELECTRON TRANSPORT COMPLEX PROTEIN RNFE"/>
    <property type="match status" value="1"/>
</dbReference>
<reference evidence="10 11" key="1">
    <citation type="submission" date="2016-01" db="EMBL/GenBank/DDBJ databases">
        <title>Genome sequence of Ca. Arsenophonus lipopteni, the exclusive symbiont of a blood sucking fly Lipoptena cervi (Diptera: Hippoboscidae).</title>
        <authorList>
            <person name="Novakova E."/>
            <person name="Hypsa V."/>
            <person name="Nguyen P."/>
            <person name="Husnik F."/>
            <person name="Darby A.C."/>
        </authorList>
    </citation>
    <scope>NUCLEOTIDE SEQUENCE [LARGE SCALE GENOMIC DNA]</scope>
    <source>
        <strain evidence="10 11">CB</strain>
    </source>
</reference>
<feature type="transmembrane region" description="Helical" evidence="9">
    <location>
        <begin position="186"/>
        <end position="209"/>
    </location>
</feature>
<dbReference type="AlphaFoldDB" id="A0A0X9W9U3"/>
<keyword evidence="7 9" id="KW-1133">Transmembrane helix</keyword>
<evidence type="ECO:0000256" key="4">
    <source>
        <dbReference type="ARBA" id="ARBA00022692"/>
    </source>
</evidence>
<dbReference type="InterPro" id="IPR003667">
    <property type="entry name" value="NqrDE/RnfAE"/>
</dbReference>
<keyword evidence="4 9" id="KW-0812">Transmembrane</keyword>
<accession>A0A0X9W9U3</accession>
<dbReference type="EMBL" id="CP013920">
    <property type="protein sequence ID" value="AMA64643.1"/>
    <property type="molecule type" value="Genomic_DNA"/>
</dbReference>
<dbReference type="Pfam" id="PF02508">
    <property type="entry name" value="Rnf-Nqr"/>
    <property type="match status" value="1"/>
</dbReference>
<comment type="subunit">
    <text evidence="9">The complex is composed of six subunits: RnfA, RnfB, RnfC, RnfD, RnfE and RnfG.</text>
</comment>
<dbReference type="HAMAP" id="MF_00478">
    <property type="entry name" value="RsxE_RnfE"/>
    <property type="match status" value="1"/>
</dbReference>
<keyword evidence="11" id="KW-1185">Reference proteome</keyword>
<dbReference type="PATRIC" id="fig|634113.3.peg.47"/>
<dbReference type="GO" id="GO:0012505">
    <property type="term" value="C:endomembrane system"/>
    <property type="evidence" value="ECO:0007669"/>
    <property type="project" value="UniProtKB-SubCell"/>
</dbReference>
<feature type="transmembrane region" description="Helical" evidence="9">
    <location>
        <begin position="21"/>
        <end position="39"/>
    </location>
</feature>
<dbReference type="NCBIfam" id="NF009070">
    <property type="entry name" value="PRK12405.1"/>
    <property type="match status" value="1"/>
</dbReference>
<dbReference type="KEGG" id="asy:AUT07_00050"/>
<evidence type="ECO:0000256" key="7">
    <source>
        <dbReference type="ARBA" id="ARBA00022989"/>
    </source>
</evidence>
<keyword evidence="6 9" id="KW-0249">Electron transport</keyword>
<evidence type="ECO:0000256" key="6">
    <source>
        <dbReference type="ARBA" id="ARBA00022982"/>
    </source>
</evidence>
<evidence type="ECO:0000256" key="8">
    <source>
        <dbReference type="ARBA" id="ARBA00023136"/>
    </source>
</evidence>
<comment type="function">
    <text evidence="9">Part of a membrane-bound complex that couples electron transfer with translocation of ions across the membrane.</text>
</comment>
<name>A0A0X9W9U3_9GAMM</name>
<evidence type="ECO:0000256" key="3">
    <source>
        <dbReference type="ARBA" id="ARBA00022519"/>
    </source>
</evidence>
<evidence type="ECO:0000313" key="10">
    <source>
        <dbReference type="EMBL" id="AMA64643.1"/>
    </source>
</evidence>
<dbReference type="GO" id="GO:0022900">
    <property type="term" value="P:electron transport chain"/>
    <property type="evidence" value="ECO:0007669"/>
    <property type="project" value="UniProtKB-UniRule"/>
</dbReference>
<keyword evidence="8 9" id="KW-0472">Membrane</keyword>
<keyword evidence="5 9" id="KW-1278">Translocase</keyword>
<dbReference type="PIRSF" id="PIRSF006102">
    <property type="entry name" value="NQR_DE"/>
    <property type="match status" value="1"/>
</dbReference>
<dbReference type="STRING" id="634113.AUT07_00050"/>
<dbReference type="NCBIfam" id="TIGR01948">
    <property type="entry name" value="rnfE"/>
    <property type="match status" value="1"/>
</dbReference>
<comment type="subcellular location">
    <subcellularLocation>
        <location evidence="9">Cell inner membrane</location>
        <topology evidence="9">Multi-pass membrane protein</topology>
    </subcellularLocation>
    <subcellularLocation>
        <location evidence="1">Endomembrane system</location>
        <topology evidence="1">Multi-pass membrane protein</topology>
    </subcellularLocation>
</comment>
<feature type="transmembrane region" description="Helical" evidence="9">
    <location>
        <begin position="96"/>
        <end position="115"/>
    </location>
</feature>
<protein>
    <recommendedName>
        <fullName evidence="9">Ion-translocating oxidoreductase complex subunit E</fullName>
        <ecNumber evidence="9">7.-.-.-</ecNumber>
    </recommendedName>
    <alternativeName>
        <fullName evidence="9">Rnf electron transport complex subunit E</fullName>
    </alternativeName>
</protein>
<keyword evidence="2 9" id="KW-0813">Transport</keyword>
<dbReference type="PANTHER" id="PTHR30586:SF0">
    <property type="entry name" value="ION-TRANSLOCATING OXIDOREDUCTASE COMPLEX SUBUNIT E"/>
    <property type="match status" value="1"/>
</dbReference>
<keyword evidence="3 9" id="KW-0997">Cell inner membrane</keyword>
<dbReference type="EC" id="7.-.-.-" evidence="9"/>
<comment type="similarity">
    <text evidence="9">Belongs to the NqrDE/RnfAE family.</text>
</comment>
<dbReference type="GO" id="GO:0005886">
    <property type="term" value="C:plasma membrane"/>
    <property type="evidence" value="ECO:0007669"/>
    <property type="project" value="UniProtKB-SubCell"/>
</dbReference>
<dbReference type="Proteomes" id="UP000069926">
    <property type="component" value="Chromosome"/>
</dbReference>
<evidence type="ECO:0000313" key="11">
    <source>
        <dbReference type="Proteomes" id="UP000069926"/>
    </source>
</evidence>